<dbReference type="EMBL" id="UINC01004237">
    <property type="protein sequence ID" value="SVA12848.1"/>
    <property type="molecule type" value="Genomic_DNA"/>
</dbReference>
<dbReference type="AlphaFoldDB" id="A0A381TB68"/>
<evidence type="ECO:0000313" key="2">
    <source>
        <dbReference type="EMBL" id="SVA12848.1"/>
    </source>
</evidence>
<protein>
    <recommendedName>
        <fullName evidence="1">ChrR-like cupin domain-containing protein</fullName>
    </recommendedName>
</protein>
<proteinExistence type="predicted"/>
<organism evidence="2">
    <name type="scientific">marine metagenome</name>
    <dbReference type="NCBI Taxonomy" id="408172"/>
    <lineage>
        <taxon>unclassified sequences</taxon>
        <taxon>metagenomes</taxon>
        <taxon>ecological metagenomes</taxon>
    </lineage>
</organism>
<dbReference type="Pfam" id="PF12973">
    <property type="entry name" value="Cupin_7"/>
    <property type="match status" value="1"/>
</dbReference>
<name>A0A381TB68_9ZZZZ</name>
<dbReference type="InterPro" id="IPR014710">
    <property type="entry name" value="RmlC-like_jellyroll"/>
</dbReference>
<dbReference type="CDD" id="cd20302">
    <property type="entry name" value="cupin_DAD"/>
    <property type="match status" value="1"/>
</dbReference>
<accession>A0A381TB68</accession>
<dbReference type="SUPFAM" id="SSF51182">
    <property type="entry name" value="RmlC-like cupins"/>
    <property type="match status" value="1"/>
</dbReference>
<evidence type="ECO:0000259" key="1">
    <source>
        <dbReference type="Pfam" id="PF12973"/>
    </source>
</evidence>
<dbReference type="InterPro" id="IPR025979">
    <property type="entry name" value="ChrR-like_cupin_dom"/>
</dbReference>
<dbReference type="Gene3D" id="2.60.120.10">
    <property type="entry name" value="Jelly Rolls"/>
    <property type="match status" value="1"/>
</dbReference>
<feature type="domain" description="ChrR-like cupin" evidence="1">
    <location>
        <begin position="18"/>
        <end position="128"/>
    </location>
</feature>
<gene>
    <name evidence="2" type="ORF">METZ01_LOCUS65702</name>
</gene>
<sequence>MSNTSHEVSHQNPLDGRYVQIEKLEWASFPEGLCEGPIKWKLLNVSPETGAWTAIFDCPAGSSFNRHVHIGPGEYFLTKGYMEVRGGDDDGGSTAIAPGYGYEPCNARHDKTYFKEDSEFYMTFLGPLNFIDEDGNTLALVTWQGAQTAWEIK</sequence>
<dbReference type="InterPro" id="IPR011051">
    <property type="entry name" value="RmlC_Cupin_sf"/>
</dbReference>
<reference evidence="2" key="1">
    <citation type="submission" date="2018-05" db="EMBL/GenBank/DDBJ databases">
        <authorList>
            <person name="Lanie J.A."/>
            <person name="Ng W.-L."/>
            <person name="Kazmierczak K.M."/>
            <person name="Andrzejewski T.M."/>
            <person name="Davidsen T.M."/>
            <person name="Wayne K.J."/>
            <person name="Tettelin H."/>
            <person name="Glass J.I."/>
            <person name="Rusch D."/>
            <person name="Podicherti R."/>
            <person name="Tsui H.-C.T."/>
            <person name="Winkler M.E."/>
        </authorList>
    </citation>
    <scope>NUCLEOTIDE SEQUENCE</scope>
</reference>